<dbReference type="GO" id="GO:0046872">
    <property type="term" value="F:metal ion binding"/>
    <property type="evidence" value="ECO:0007669"/>
    <property type="project" value="UniProtKB-ARBA"/>
</dbReference>
<comment type="similarity">
    <text evidence="1 2">Belongs to the plant dehydrin family.</text>
</comment>
<dbReference type="AlphaFoldDB" id="A0A067FXT5"/>
<dbReference type="STRING" id="2711.A0A067FXT5"/>
<accession>A0A067FXT5</accession>
<dbReference type="InterPro" id="IPR000167">
    <property type="entry name" value="Dehydrin"/>
</dbReference>
<organism evidence="4 5">
    <name type="scientific">Citrus sinensis</name>
    <name type="common">Sweet orange</name>
    <name type="synonym">Citrus aurantium var. sinensis</name>
    <dbReference type="NCBI Taxonomy" id="2711"/>
    <lineage>
        <taxon>Eukaryota</taxon>
        <taxon>Viridiplantae</taxon>
        <taxon>Streptophyta</taxon>
        <taxon>Embryophyta</taxon>
        <taxon>Tracheophyta</taxon>
        <taxon>Spermatophyta</taxon>
        <taxon>Magnoliopsida</taxon>
        <taxon>eudicotyledons</taxon>
        <taxon>Gunneridae</taxon>
        <taxon>Pentapetalae</taxon>
        <taxon>rosids</taxon>
        <taxon>malvids</taxon>
        <taxon>Sapindales</taxon>
        <taxon>Rutaceae</taxon>
        <taxon>Aurantioideae</taxon>
        <taxon>Citrus</taxon>
    </lineage>
</organism>
<dbReference type="PANTHER" id="PTHR33346:SF2">
    <property type="entry name" value="DEHYDRIN ERD14"/>
    <property type="match status" value="1"/>
</dbReference>
<feature type="region of interest" description="Disordered" evidence="3">
    <location>
        <begin position="26"/>
        <end position="107"/>
    </location>
</feature>
<evidence type="ECO:0008006" key="6">
    <source>
        <dbReference type="Google" id="ProtNLM"/>
    </source>
</evidence>
<name>A0A067FXT5_CITSI</name>
<dbReference type="EMBL" id="KK784895">
    <property type="protein sequence ID" value="KDO68237.1"/>
    <property type="molecule type" value="Genomic_DNA"/>
</dbReference>
<evidence type="ECO:0000313" key="4">
    <source>
        <dbReference type="EMBL" id="KDO68237.1"/>
    </source>
</evidence>
<evidence type="ECO:0000313" key="5">
    <source>
        <dbReference type="Proteomes" id="UP000027120"/>
    </source>
</evidence>
<proteinExistence type="inferred from homology"/>
<dbReference type="GO" id="GO:0009631">
    <property type="term" value="P:cold acclimation"/>
    <property type="evidence" value="ECO:0000318"/>
    <property type="project" value="GO_Central"/>
</dbReference>
<dbReference type="PROSITE" id="PS00823">
    <property type="entry name" value="DEHYDRIN_2"/>
    <property type="match status" value="1"/>
</dbReference>
<gene>
    <name evidence="4" type="ORF">CISIN_1g038463mg</name>
</gene>
<feature type="compositionally biased region" description="Basic and acidic residues" evidence="3">
    <location>
        <begin position="80"/>
        <end position="101"/>
    </location>
</feature>
<reference evidence="4 5" key="1">
    <citation type="submission" date="2014-04" db="EMBL/GenBank/DDBJ databases">
        <authorList>
            <consortium name="International Citrus Genome Consortium"/>
            <person name="Gmitter F."/>
            <person name="Chen C."/>
            <person name="Farmerie W."/>
            <person name="Harkins T."/>
            <person name="Desany B."/>
            <person name="Mohiuddin M."/>
            <person name="Kodira C."/>
            <person name="Borodovsky M."/>
            <person name="Lomsadze A."/>
            <person name="Burns P."/>
            <person name="Jenkins J."/>
            <person name="Prochnik S."/>
            <person name="Shu S."/>
            <person name="Chapman J."/>
            <person name="Pitluck S."/>
            <person name="Schmutz J."/>
            <person name="Rokhsar D."/>
        </authorList>
    </citation>
    <scope>NUCLEOTIDE SEQUENCE</scope>
</reference>
<sequence length="180" mass="20091">MADHQQQGNEAKGCGMFDFLKNKNEEKSQDAAMVDVETKEEKPAFVENLQQAHSNSSSSSEEEIEGADGEKKRKKKKGLKEKIQEKISSEKEENAVEKNDEIASAEATHLEEKKGFLEKIKDKLPGQHKKAEEGAACAGCCPNEHLAEGDEKEKKGILEKIKEKLPGYHSEDEKAKHKDN</sequence>
<evidence type="ECO:0000256" key="1">
    <source>
        <dbReference type="ARBA" id="ARBA00008403"/>
    </source>
</evidence>
<dbReference type="Proteomes" id="UP000027120">
    <property type="component" value="Unassembled WGS sequence"/>
</dbReference>
<dbReference type="InterPro" id="IPR030513">
    <property type="entry name" value="Dehydrin_CS"/>
</dbReference>
<keyword evidence="5" id="KW-1185">Reference proteome</keyword>
<dbReference type="Pfam" id="PF00257">
    <property type="entry name" value="Dehydrin"/>
    <property type="match status" value="1"/>
</dbReference>
<dbReference type="GO" id="GO:0009737">
    <property type="term" value="P:response to abscisic acid"/>
    <property type="evidence" value="ECO:0000318"/>
    <property type="project" value="GO_Central"/>
</dbReference>
<protein>
    <recommendedName>
        <fullName evidence="6">Dehydrin</fullName>
    </recommendedName>
</protein>
<dbReference type="eggNOG" id="ENOG502R7SH">
    <property type="taxonomic scope" value="Eukaryota"/>
</dbReference>
<evidence type="ECO:0000256" key="3">
    <source>
        <dbReference type="SAM" id="MobiDB-lite"/>
    </source>
</evidence>
<dbReference type="GO" id="GO:0016020">
    <property type="term" value="C:membrane"/>
    <property type="evidence" value="ECO:0000318"/>
    <property type="project" value="GO_Central"/>
</dbReference>
<dbReference type="PANTHER" id="PTHR33346">
    <property type="entry name" value="DEHYDRIN XERO 2-RELATED"/>
    <property type="match status" value="1"/>
</dbReference>
<dbReference type="GO" id="GO:0009414">
    <property type="term" value="P:response to water deprivation"/>
    <property type="evidence" value="ECO:0000318"/>
    <property type="project" value="GO_Central"/>
</dbReference>
<evidence type="ECO:0000256" key="2">
    <source>
        <dbReference type="RuleBase" id="RU003995"/>
    </source>
</evidence>